<dbReference type="Pfam" id="PF03692">
    <property type="entry name" value="CxxCxxCC"/>
    <property type="match status" value="1"/>
</dbReference>
<sequence>MECRLGCGACCIAPSISSPIPGMPEGKPAGVRCVQLNDDNLCKLFGQPSRPVVCGAFKPDADLCGGTDQQAMATLMVLEQATYEDMRSGAALALSTGAGGR</sequence>
<evidence type="ECO:0000313" key="1">
    <source>
        <dbReference type="EMBL" id="SDI29015.1"/>
    </source>
</evidence>
<dbReference type="PANTHER" id="PTHR36931">
    <property type="entry name" value="UPF0153 PROTEIN YEIW"/>
    <property type="match status" value="1"/>
</dbReference>
<dbReference type="AlphaFoldDB" id="A0A1G8JCP2"/>
<dbReference type="RefSeq" id="WP_090359811.1">
    <property type="nucleotide sequence ID" value="NZ_FNEM01000001.1"/>
</dbReference>
<name>A0A1G8JCP2_9GAMM</name>
<evidence type="ECO:0008006" key="3">
    <source>
        <dbReference type="Google" id="ProtNLM"/>
    </source>
</evidence>
<evidence type="ECO:0000313" key="2">
    <source>
        <dbReference type="Proteomes" id="UP000199527"/>
    </source>
</evidence>
<dbReference type="EMBL" id="FNEM01000001">
    <property type="protein sequence ID" value="SDI29015.1"/>
    <property type="molecule type" value="Genomic_DNA"/>
</dbReference>
<proteinExistence type="predicted"/>
<dbReference type="InterPro" id="IPR052572">
    <property type="entry name" value="UPF0153_domain"/>
</dbReference>
<dbReference type="OrthoDB" id="9803986at2"/>
<organism evidence="1 2">
    <name type="scientific">Ferrimonas sediminum</name>
    <dbReference type="NCBI Taxonomy" id="718193"/>
    <lineage>
        <taxon>Bacteria</taxon>
        <taxon>Pseudomonadati</taxon>
        <taxon>Pseudomonadota</taxon>
        <taxon>Gammaproteobacteria</taxon>
        <taxon>Alteromonadales</taxon>
        <taxon>Ferrimonadaceae</taxon>
        <taxon>Ferrimonas</taxon>
    </lineage>
</organism>
<keyword evidence="2" id="KW-1185">Reference proteome</keyword>
<reference evidence="2" key="1">
    <citation type="submission" date="2016-10" db="EMBL/GenBank/DDBJ databases">
        <authorList>
            <person name="Varghese N."/>
            <person name="Submissions S."/>
        </authorList>
    </citation>
    <scope>NUCLEOTIDE SEQUENCE [LARGE SCALE GENOMIC DNA]</scope>
    <source>
        <strain evidence="2">DSM 23317</strain>
    </source>
</reference>
<dbReference type="PANTHER" id="PTHR36931:SF1">
    <property type="entry name" value="UPF0153 PROTEIN YEIW"/>
    <property type="match status" value="1"/>
</dbReference>
<dbReference type="Proteomes" id="UP000199527">
    <property type="component" value="Unassembled WGS sequence"/>
</dbReference>
<accession>A0A1G8JCP2</accession>
<protein>
    <recommendedName>
        <fullName evidence="3">Zinc-or iron-chelating domain-containing protein</fullName>
    </recommendedName>
</protein>
<gene>
    <name evidence="1" type="ORF">SAMN04488540_10119</name>
</gene>
<dbReference type="InterPro" id="IPR005358">
    <property type="entry name" value="Puta_zinc/iron-chelating_dom"/>
</dbReference>